<keyword evidence="7" id="KW-1185">Reference proteome</keyword>
<keyword evidence="3 5" id="KW-0547">Nucleotide-binding</keyword>
<keyword evidence="6" id="KW-0328">Glycosyltransferase</keyword>
<dbReference type="InterPro" id="IPR017555">
    <property type="entry name" value="TriPribosyl-deP-CoA_syn"/>
</dbReference>
<dbReference type="GO" id="GO:0046917">
    <property type="term" value="F:triphosphoribosyl-dephospho-CoA synthase activity"/>
    <property type="evidence" value="ECO:0007669"/>
    <property type="project" value="UniProtKB-EC"/>
</dbReference>
<evidence type="ECO:0000256" key="2">
    <source>
        <dbReference type="ARBA" id="ARBA00022679"/>
    </source>
</evidence>
<evidence type="ECO:0000256" key="3">
    <source>
        <dbReference type="ARBA" id="ARBA00022741"/>
    </source>
</evidence>
<name>A0ABW0PJ07_9BURK</name>
<comment type="catalytic activity">
    <reaction evidence="1 5">
        <text>3'-dephospho-CoA + ATP = 2'-(5''-triphospho-alpha-D-ribosyl)-3'-dephospho-CoA + adenine</text>
        <dbReference type="Rhea" id="RHEA:15117"/>
        <dbReference type="ChEBI" id="CHEBI:16708"/>
        <dbReference type="ChEBI" id="CHEBI:30616"/>
        <dbReference type="ChEBI" id="CHEBI:57328"/>
        <dbReference type="ChEBI" id="CHEBI:61378"/>
        <dbReference type="EC" id="2.4.2.52"/>
    </reaction>
</comment>
<dbReference type="NCBIfam" id="TIGR03132">
    <property type="entry name" value="malonate_mdcB"/>
    <property type="match status" value="1"/>
</dbReference>
<dbReference type="PANTHER" id="PTHR30201:SF2">
    <property type="entry name" value="2-(5''-TRIPHOSPHORIBOSYL)-3'-DEPHOSPHOCOENZYME-A SYNTHASE"/>
    <property type="match status" value="1"/>
</dbReference>
<evidence type="ECO:0000256" key="4">
    <source>
        <dbReference type="ARBA" id="ARBA00022840"/>
    </source>
</evidence>
<proteinExistence type="inferred from homology"/>
<dbReference type="PANTHER" id="PTHR30201">
    <property type="entry name" value="TRIPHOSPHORIBOSYL-DEPHOSPHO-COA SYNTHASE"/>
    <property type="match status" value="1"/>
</dbReference>
<dbReference type="EMBL" id="JBHSMS010000039">
    <property type="protein sequence ID" value="MFC5512033.1"/>
    <property type="molecule type" value="Genomic_DNA"/>
</dbReference>
<dbReference type="HAMAP" id="MF_01883">
    <property type="entry name" value="MdcB"/>
    <property type="match status" value="1"/>
</dbReference>
<keyword evidence="2 5" id="KW-0808">Transferase</keyword>
<dbReference type="GO" id="GO:0016757">
    <property type="term" value="F:glycosyltransferase activity"/>
    <property type="evidence" value="ECO:0007669"/>
    <property type="project" value="UniProtKB-KW"/>
</dbReference>
<protein>
    <recommendedName>
        <fullName evidence="5">Probable 2-(5''-triphosphoribosyl)-3'-dephosphocoenzyme-A synthase</fullName>
        <shortName evidence="5">2-(5''-triphosphoribosyl)-3'-dephospho-CoA synthase</shortName>
        <ecNumber evidence="5">2.4.2.52</ecNumber>
    </recommendedName>
</protein>
<comment type="similarity">
    <text evidence="5">Belongs to the CitG/MdcB family.</text>
</comment>
<evidence type="ECO:0000313" key="6">
    <source>
        <dbReference type="EMBL" id="MFC5512033.1"/>
    </source>
</evidence>
<dbReference type="RefSeq" id="WP_379721813.1">
    <property type="nucleotide sequence ID" value="NZ_JBHSMS010000039.1"/>
</dbReference>
<dbReference type="Pfam" id="PF01874">
    <property type="entry name" value="CitG"/>
    <property type="match status" value="1"/>
</dbReference>
<sequence length="328" mass="33454">MPGVIDAAKAAPVTADACLGGAAPGAGAGFARDPRERAGAAAPGAVRRPETARQFRARIARLAVRSLYAELSLYPKPGLVSLVDNGSHADMTAATFMRSMFALRHYFARITAAGADNAPFSVLAALGVDAERRMLRATAGINTHRGAIFGLGLLCAALGACHAAGAAPSAPVLRALLVARWGAALAAHARPSAADSHGTRVAARYAVGGARQEAALGMPAVFDVALPALRQALEAGRGARRARVDALFALMAHISDTNVYHRGGAAGAETVRRRARAFLAAGGSAAPDWEARARHCHAVFVARRLSPGGAADLLAAACLVQAATGGAW</sequence>
<keyword evidence="4 5" id="KW-0067">ATP-binding</keyword>
<evidence type="ECO:0000256" key="1">
    <source>
        <dbReference type="ARBA" id="ARBA00001210"/>
    </source>
</evidence>
<evidence type="ECO:0000256" key="5">
    <source>
        <dbReference type="HAMAP-Rule" id="MF_01883"/>
    </source>
</evidence>
<comment type="caution">
    <text evidence="6">The sequence shown here is derived from an EMBL/GenBank/DDBJ whole genome shotgun (WGS) entry which is preliminary data.</text>
</comment>
<dbReference type="InterPro" id="IPR002736">
    <property type="entry name" value="CitG"/>
</dbReference>
<dbReference type="EC" id="2.4.2.52" evidence="5"/>
<gene>
    <name evidence="5 6" type="primary">mdcB</name>
    <name evidence="6" type="ORF">ACFPOU_12975</name>
</gene>
<dbReference type="Proteomes" id="UP001596031">
    <property type="component" value="Unassembled WGS sequence"/>
</dbReference>
<organism evidence="6 7">
    <name type="scientific">Massilia jejuensis</name>
    <dbReference type="NCBI Taxonomy" id="648894"/>
    <lineage>
        <taxon>Bacteria</taxon>
        <taxon>Pseudomonadati</taxon>
        <taxon>Pseudomonadota</taxon>
        <taxon>Betaproteobacteria</taxon>
        <taxon>Burkholderiales</taxon>
        <taxon>Oxalobacteraceae</taxon>
        <taxon>Telluria group</taxon>
        <taxon>Massilia</taxon>
    </lineage>
</organism>
<comment type="function">
    <text evidence="5">Involved in the formation of 2-(5''-phosphoribosyl)-3'-dephosphocoenzyme-A, the prosthetic group of the acyl-carrier protein of the malonate decarboxylase.</text>
</comment>
<accession>A0ABW0PJ07</accession>
<reference evidence="7" key="1">
    <citation type="journal article" date="2019" name="Int. J. Syst. Evol. Microbiol.">
        <title>The Global Catalogue of Microorganisms (GCM) 10K type strain sequencing project: providing services to taxonomists for standard genome sequencing and annotation.</title>
        <authorList>
            <consortium name="The Broad Institute Genomics Platform"/>
            <consortium name="The Broad Institute Genome Sequencing Center for Infectious Disease"/>
            <person name="Wu L."/>
            <person name="Ma J."/>
        </authorList>
    </citation>
    <scope>NUCLEOTIDE SEQUENCE [LARGE SCALE GENOMIC DNA]</scope>
    <source>
        <strain evidence="7">CCUG 38813</strain>
    </source>
</reference>
<dbReference type="Gene3D" id="1.10.4200.10">
    <property type="entry name" value="Triphosphoribosyl-dephospho-CoA protein"/>
    <property type="match status" value="1"/>
</dbReference>
<evidence type="ECO:0000313" key="7">
    <source>
        <dbReference type="Proteomes" id="UP001596031"/>
    </source>
</evidence>